<dbReference type="CDD" id="cd04301">
    <property type="entry name" value="NAT_SF"/>
    <property type="match status" value="1"/>
</dbReference>
<feature type="domain" description="N-acetyltransferase" evidence="1">
    <location>
        <begin position="7"/>
        <end position="156"/>
    </location>
</feature>
<reference evidence="2 3" key="1">
    <citation type="submission" date="2017-02" db="EMBL/GenBank/DDBJ databases">
        <title>Streptomyces pactum ACT12 Genome sequencing and assembly.</title>
        <authorList>
            <person name="Xue Q."/>
            <person name="Yan X."/>
            <person name="Jia L."/>
            <person name="Yan H."/>
        </authorList>
    </citation>
    <scope>NUCLEOTIDE SEQUENCE [LARGE SCALE GENOMIC DNA]</scope>
    <source>
        <strain evidence="2 3">ACT12</strain>
    </source>
</reference>
<dbReference type="EMBL" id="CP019724">
    <property type="protein sequence ID" value="AQS68984.1"/>
    <property type="molecule type" value="Genomic_DNA"/>
</dbReference>
<accession>A0A1S6JB58</accession>
<protein>
    <submittedName>
        <fullName evidence="2">N-acetyltransferase</fullName>
    </submittedName>
</protein>
<evidence type="ECO:0000313" key="2">
    <source>
        <dbReference type="EMBL" id="AQS68984.1"/>
    </source>
</evidence>
<evidence type="ECO:0000259" key="1">
    <source>
        <dbReference type="PROSITE" id="PS51186"/>
    </source>
</evidence>
<dbReference type="RefSeq" id="WP_055417540.1">
    <property type="nucleotide sequence ID" value="NZ_CP019724.1"/>
</dbReference>
<evidence type="ECO:0000313" key="3">
    <source>
        <dbReference type="Proteomes" id="UP000189443"/>
    </source>
</evidence>
<dbReference type="SUPFAM" id="SSF55729">
    <property type="entry name" value="Acyl-CoA N-acyltransferases (Nat)"/>
    <property type="match status" value="1"/>
</dbReference>
<dbReference type="Proteomes" id="UP000189443">
    <property type="component" value="Chromosome"/>
</dbReference>
<dbReference type="GO" id="GO:0016747">
    <property type="term" value="F:acyltransferase activity, transferring groups other than amino-acyl groups"/>
    <property type="evidence" value="ECO:0007669"/>
    <property type="project" value="InterPro"/>
</dbReference>
<name>A0A1S6JB58_9ACTN</name>
<dbReference type="KEGG" id="spac:B1H29_20585"/>
<gene>
    <name evidence="2" type="ORF">B1H29_20585</name>
</gene>
<keyword evidence="2" id="KW-0808">Transferase</keyword>
<organism evidence="2 3">
    <name type="scientific">Streptomyces pactum</name>
    <dbReference type="NCBI Taxonomy" id="68249"/>
    <lineage>
        <taxon>Bacteria</taxon>
        <taxon>Bacillati</taxon>
        <taxon>Actinomycetota</taxon>
        <taxon>Actinomycetes</taxon>
        <taxon>Kitasatosporales</taxon>
        <taxon>Streptomycetaceae</taxon>
        <taxon>Streptomyces</taxon>
    </lineage>
</organism>
<dbReference type="InterPro" id="IPR016181">
    <property type="entry name" value="Acyl_CoA_acyltransferase"/>
</dbReference>
<proteinExistence type="predicted"/>
<dbReference type="InterPro" id="IPR000182">
    <property type="entry name" value="GNAT_dom"/>
</dbReference>
<dbReference type="AlphaFoldDB" id="A0A1S6JB58"/>
<keyword evidence="3" id="KW-1185">Reference proteome</keyword>
<dbReference type="PROSITE" id="PS51186">
    <property type="entry name" value="GNAT"/>
    <property type="match status" value="1"/>
</dbReference>
<sequence length="156" mass="17256">MTTSSTLRLEEITSANFEAATGIRVRPDQEFAVDPVVKSLAEAYVHHETAWPRLILDGDRPVGFLMAFFDIDWYEDGSVRRSGLWRLNIAAGEQGRGYGRFAVDSVTAEIRRRGGKECHVTWHPGPNGPEGFYLGLGFRPDGTTSEGETVGVLELD</sequence>
<dbReference type="Gene3D" id="3.40.630.30">
    <property type="match status" value="1"/>
</dbReference>
<dbReference type="Pfam" id="PF00583">
    <property type="entry name" value="Acetyltransf_1"/>
    <property type="match status" value="1"/>
</dbReference>
<dbReference type="OrthoDB" id="3526335at2"/>